<dbReference type="GO" id="GO:0004045">
    <property type="term" value="F:peptidyl-tRNA hydrolase activity"/>
    <property type="evidence" value="ECO:0007669"/>
    <property type="project" value="UniProtKB-EC"/>
</dbReference>
<evidence type="ECO:0000256" key="4">
    <source>
        <dbReference type="ARBA" id="ARBA00022884"/>
    </source>
</evidence>
<dbReference type="InterPro" id="IPR036416">
    <property type="entry name" value="Pept_tRNA_hydro_sf"/>
</dbReference>
<evidence type="ECO:0000256" key="5">
    <source>
        <dbReference type="ARBA" id="ARBA00038063"/>
    </source>
</evidence>
<evidence type="ECO:0000256" key="6">
    <source>
        <dbReference type="ARBA" id="ARBA00050038"/>
    </source>
</evidence>
<organism evidence="9 10">
    <name type="scientific">Candidatus Lloydbacteria bacterium RIFCSPHIGHO2_01_FULL_49_22</name>
    <dbReference type="NCBI Taxonomy" id="1798658"/>
    <lineage>
        <taxon>Bacteria</taxon>
        <taxon>Candidatus Lloydiibacteriota</taxon>
    </lineage>
</organism>
<comment type="similarity">
    <text evidence="5 8">Belongs to the PTH family.</text>
</comment>
<dbReference type="SUPFAM" id="SSF53178">
    <property type="entry name" value="Peptidyl-tRNA hydrolase-like"/>
    <property type="match status" value="1"/>
</dbReference>
<name>A0A1G2CV96_9BACT</name>
<dbReference type="Gene3D" id="3.40.50.1470">
    <property type="entry name" value="Peptidyl-tRNA hydrolase"/>
    <property type="match status" value="1"/>
</dbReference>
<evidence type="ECO:0000313" key="9">
    <source>
        <dbReference type="EMBL" id="OGZ05283.1"/>
    </source>
</evidence>
<comment type="catalytic activity">
    <reaction evidence="7">
        <text>an N-acyl-L-alpha-aminoacyl-tRNA + H2O = an N-acyl-L-amino acid + a tRNA + H(+)</text>
        <dbReference type="Rhea" id="RHEA:54448"/>
        <dbReference type="Rhea" id="RHEA-COMP:10123"/>
        <dbReference type="Rhea" id="RHEA-COMP:13883"/>
        <dbReference type="ChEBI" id="CHEBI:15377"/>
        <dbReference type="ChEBI" id="CHEBI:15378"/>
        <dbReference type="ChEBI" id="CHEBI:59874"/>
        <dbReference type="ChEBI" id="CHEBI:78442"/>
        <dbReference type="ChEBI" id="CHEBI:138191"/>
        <dbReference type="EC" id="3.1.1.29"/>
    </reaction>
</comment>
<accession>A0A1G2CV96</accession>
<comment type="caution">
    <text evidence="9">The sequence shown here is derived from an EMBL/GenBank/DDBJ whole genome shotgun (WGS) entry which is preliminary data.</text>
</comment>
<dbReference type="Proteomes" id="UP000177122">
    <property type="component" value="Unassembled WGS sequence"/>
</dbReference>
<evidence type="ECO:0000256" key="3">
    <source>
        <dbReference type="ARBA" id="ARBA00022801"/>
    </source>
</evidence>
<gene>
    <name evidence="9" type="ORF">A2845_03020</name>
</gene>
<dbReference type="PANTHER" id="PTHR17224:SF1">
    <property type="entry name" value="PEPTIDYL-TRNA HYDROLASE"/>
    <property type="match status" value="1"/>
</dbReference>
<proteinExistence type="inferred from homology"/>
<keyword evidence="2" id="KW-0820">tRNA-binding</keyword>
<keyword evidence="4" id="KW-0694">RNA-binding</keyword>
<dbReference type="InterPro" id="IPR018171">
    <property type="entry name" value="Pept_tRNA_hydro_CS"/>
</dbReference>
<keyword evidence="3 7" id="KW-0378">Hydrolase</keyword>
<dbReference type="EC" id="3.1.1.29" evidence="1 7"/>
<evidence type="ECO:0000256" key="8">
    <source>
        <dbReference type="RuleBase" id="RU004320"/>
    </source>
</evidence>
<dbReference type="CDD" id="cd00462">
    <property type="entry name" value="PTH"/>
    <property type="match status" value="1"/>
</dbReference>
<dbReference type="Pfam" id="PF01195">
    <property type="entry name" value="Pept_tRNA_hydro"/>
    <property type="match status" value="1"/>
</dbReference>
<reference evidence="9 10" key="1">
    <citation type="journal article" date="2016" name="Nat. Commun.">
        <title>Thousands of microbial genomes shed light on interconnected biogeochemical processes in an aquifer system.</title>
        <authorList>
            <person name="Anantharaman K."/>
            <person name="Brown C.T."/>
            <person name="Hug L.A."/>
            <person name="Sharon I."/>
            <person name="Castelle C.J."/>
            <person name="Probst A.J."/>
            <person name="Thomas B.C."/>
            <person name="Singh A."/>
            <person name="Wilkins M.J."/>
            <person name="Karaoz U."/>
            <person name="Brodie E.L."/>
            <person name="Williams K.H."/>
            <person name="Hubbard S.S."/>
            <person name="Banfield J.F."/>
        </authorList>
    </citation>
    <scope>NUCLEOTIDE SEQUENCE [LARGE SCALE GENOMIC DNA]</scope>
</reference>
<dbReference type="PANTHER" id="PTHR17224">
    <property type="entry name" value="PEPTIDYL-TRNA HYDROLASE"/>
    <property type="match status" value="1"/>
</dbReference>
<protein>
    <recommendedName>
        <fullName evidence="6 7">Peptidyl-tRNA hydrolase</fullName>
        <ecNumber evidence="1 7">3.1.1.29</ecNumber>
    </recommendedName>
</protein>
<dbReference type="AlphaFoldDB" id="A0A1G2CV96"/>
<evidence type="ECO:0000313" key="10">
    <source>
        <dbReference type="Proteomes" id="UP000177122"/>
    </source>
</evidence>
<dbReference type="GO" id="GO:0000049">
    <property type="term" value="F:tRNA binding"/>
    <property type="evidence" value="ECO:0007669"/>
    <property type="project" value="UniProtKB-KW"/>
</dbReference>
<dbReference type="InterPro" id="IPR001328">
    <property type="entry name" value="Pept_tRNA_hydro"/>
</dbReference>
<dbReference type="EMBL" id="MHLI01000015">
    <property type="protein sequence ID" value="OGZ05283.1"/>
    <property type="molecule type" value="Genomic_DNA"/>
</dbReference>
<dbReference type="PROSITE" id="PS01195">
    <property type="entry name" value="PEPT_TRNA_HYDROL_1"/>
    <property type="match status" value="1"/>
</dbReference>
<evidence type="ECO:0000256" key="7">
    <source>
        <dbReference type="RuleBase" id="RU000673"/>
    </source>
</evidence>
<evidence type="ECO:0000256" key="1">
    <source>
        <dbReference type="ARBA" id="ARBA00013260"/>
    </source>
</evidence>
<sequence length="200" mass="22335">MKWIIVGLGNPGGEYAKTRHNAGRIVIEQFRKKYNFSSWEYKKTYDALASYGEIAGNEVVLLEPETYMNQSGKSLLTLVKSPDQAAQLIVIHDDADLPTGDWRSARDRGAGGQNGVVSIIAAIKTRDFYRFRVGVAPAITLDAPRRKAGDFVLEKFTVEELSTIKSRSIGIAERIVFLITNGHEKFKDTIKKVRSQDLKS</sequence>
<evidence type="ECO:0000256" key="2">
    <source>
        <dbReference type="ARBA" id="ARBA00022555"/>
    </source>
</evidence>
<dbReference type="NCBIfam" id="TIGR00447">
    <property type="entry name" value="pth"/>
    <property type="match status" value="1"/>
</dbReference>